<feature type="compositionally biased region" description="Low complexity" evidence="1">
    <location>
        <begin position="198"/>
        <end position="213"/>
    </location>
</feature>
<feature type="region of interest" description="Disordered" evidence="1">
    <location>
        <begin position="194"/>
        <end position="213"/>
    </location>
</feature>
<evidence type="ECO:0000256" key="2">
    <source>
        <dbReference type="SAM" id="Phobius"/>
    </source>
</evidence>
<dbReference type="Pfam" id="PF13464">
    <property type="entry name" value="RodZ_C"/>
    <property type="match status" value="1"/>
</dbReference>
<keyword evidence="5" id="KW-1185">Reference proteome</keyword>
<sequence>MSDTVAPIETATGSGAGALLRQAREDAGLHVAALAGALKVPQRQIEALEQDRIDQLPDVVYARALAASICRNLRIDPQSVLSRLPKAADSRLGKDEPINVPFRASSDARSGGWRDLLGRPPVMGALALLVGAVVLLLLPLIPNRTDDTALPPGTDAATAPIAAPVPTAPTGLMADPAGAPVAAVPAIVPLVPTPQSPSVPASTSTSTSSPASPAQVVEFRATNPAWVQVTDGRGTVHLRRTLAAGETAGVSAATPLTVVVGNANTVQVQVRGQGFDLAPHVRDNVARFEVR</sequence>
<dbReference type="Proteomes" id="UP000613011">
    <property type="component" value="Unassembled WGS sequence"/>
</dbReference>
<protein>
    <submittedName>
        <fullName evidence="4">Helix-turn-helix domain-containing protein</fullName>
    </submittedName>
</protein>
<keyword evidence="2" id="KW-0812">Transmembrane</keyword>
<name>A0A936ZLK4_9BURK</name>
<evidence type="ECO:0000313" key="4">
    <source>
        <dbReference type="EMBL" id="MBL0422042.1"/>
    </source>
</evidence>
<feature type="transmembrane region" description="Helical" evidence="2">
    <location>
        <begin position="122"/>
        <end position="141"/>
    </location>
</feature>
<dbReference type="InterPro" id="IPR050400">
    <property type="entry name" value="Bact_Cytoskel_RodZ"/>
</dbReference>
<reference evidence="4" key="1">
    <citation type="submission" date="2021-01" db="EMBL/GenBank/DDBJ databases">
        <title>Ramlibacter sp. strain AW1 16S ribosomal RNA gene Genome sequencing and assembly.</title>
        <authorList>
            <person name="Kang M."/>
        </authorList>
    </citation>
    <scope>NUCLEOTIDE SEQUENCE</scope>
    <source>
        <strain evidence="4">AW1</strain>
    </source>
</reference>
<gene>
    <name evidence="4" type="ORF">JI739_16950</name>
</gene>
<keyword evidence="2" id="KW-1133">Transmembrane helix</keyword>
<dbReference type="RefSeq" id="WP_201685113.1">
    <property type="nucleotide sequence ID" value="NZ_JAEQNA010000006.1"/>
</dbReference>
<dbReference type="Pfam" id="PF13413">
    <property type="entry name" value="HTH_25"/>
    <property type="match status" value="1"/>
</dbReference>
<dbReference type="AlphaFoldDB" id="A0A936ZLK4"/>
<proteinExistence type="predicted"/>
<dbReference type="GO" id="GO:0003677">
    <property type="term" value="F:DNA binding"/>
    <property type="evidence" value="ECO:0007669"/>
    <property type="project" value="InterPro"/>
</dbReference>
<dbReference type="InterPro" id="IPR025194">
    <property type="entry name" value="RodZ-like_C"/>
</dbReference>
<comment type="caution">
    <text evidence="4">The sequence shown here is derived from an EMBL/GenBank/DDBJ whole genome shotgun (WGS) entry which is preliminary data.</text>
</comment>
<accession>A0A936ZLK4</accession>
<evidence type="ECO:0000313" key="5">
    <source>
        <dbReference type="Proteomes" id="UP000613011"/>
    </source>
</evidence>
<dbReference type="CDD" id="cd00093">
    <property type="entry name" value="HTH_XRE"/>
    <property type="match status" value="1"/>
</dbReference>
<dbReference type="PANTHER" id="PTHR34475:SF1">
    <property type="entry name" value="CYTOSKELETON PROTEIN RODZ"/>
    <property type="match status" value="1"/>
</dbReference>
<feature type="domain" description="Cytoskeleton protein RodZ-like C-terminal" evidence="3">
    <location>
        <begin position="219"/>
        <end position="289"/>
    </location>
</feature>
<dbReference type="Gene3D" id="1.10.260.40">
    <property type="entry name" value="lambda repressor-like DNA-binding domains"/>
    <property type="match status" value="1"/>
</dbReference>
<organism evidence="4 5">
    <name type="scientific">Ramlibacter aurantiacus</name>
    <dbReference type="NCBI Taxonomy" id="2801330"/>
    <lineage>
        <taxon>Bacteria</taxon>
        <taxon>Pseudomonadati</taxon>
        <taxon>Pseudomonadota</taxon>
        <taxon>Betaproteobacteria</taxon>
        <taxon>Burkholderiales</taxon>
        <taxon>Comamonadaceae</taxon>
        <taxon>Ramlibacter</taxon>
    </lineage>
</organism>
<keyword evidence="2" id="KW-0472">Membrane</keyword>
<dbReference type="InterPro" id="IPR001387">
    <property type="entry name" value="Cro/C1-type_HTH"/>
</dbReference>
<dbReference type="EMBL" id="JAEQNA010000006">
    <property type="protein sequence ID" value="MBL0422042.1"/>
    <property type="molecule type" value="Genomic_DNA"/>
</dbReference>
<evidence type="ECO:0000256" key="1">
    <source>
        <dbReference type="SAM" id="MobiDB-lite"/>
    </source>
</evidence>
<dbReference type="InterPro" id="IPR010982">
    <property type="entry name" value="Lambda_DNA-bd_dom_sf"/>
</dbReference>
<evidence type="ECO:0000259" key="3">
    <source>
        <dbReference type="Pfam" id="PF13464"/>
    </source>
</evidence>
<dbReference type="PANTHER" id="PTHR34475">
    <property type="match status" value="1"/>
</dbReference>